<proteinExistence type="inferred from homology"/>
<dbReference type="EMBL" id="JBHSJC010000001">
    <property type="protein sequence ID" value="MFC4828359.1"/>
    <property type="molecule type" value="Genomic_DNA"/>
</dbReference>
<accession>A0ABV9R4B8</accession>
<keyword evidence="4" id="KW-1185">Reference proteome</keyword>
<dbReference type="Pfam" id="PF08327">
    <property type="entry name" value="AHSA1"/>
    <property type="match status" value="1"/>
</dbReference>
<organism evidence="3 4">
    <name type="scientific">Agromyces aurantiacus</name>
    <dbReference type="NCBI Taxonomy" id="165814"/>
    <lineage>
        <taxon>Bacteria</taxon>
        <taxon>Bacillati</taxon>
        <taxon>Actinomycetota</taxon>
        <taxon>Actinomycetes</taxon>
        <taxon>Micrococcales</taxon>
        <taxon>Microbacteriaceae</taxon>
        <taxon>Agromyces</taxon>
    </lineage>
</organism>
<evidence type="ECO:0000259" key="2">
    <source>
        <dbReference type="Pfam" id="PF08327"/>
    </source>
</evidence>
<dbReference type="RefSeq" id="WP_204391410.1">
    <property type="nucleotide sequence ID" value="NZ_JAFBBW010000001.1"/>
</dbReference>
<dbReference type="Proteomes" id="UP001595960">
    <property type="component" value="Unassembled WGS sequence"/>
</dbReference>
<evidence type="ECO:0000313" key="3">
    <source>
        <dbReference type="EMBL" id="MFC4828359.1"/>
    </source>
</evidence>
<feature type="domain" description="Activator of Hsp90 ATPase homologue 1/2-like C-terminal" evidence="2">
    <location>
        <begin position="14"/>
        <end position="138"/>
    </location>
</feature>
<sequence length="142" mass="15792">MPETHVATSRIEIDAPPERVWSVITDPTAAREFMFGTELETDWAVGGAIRWRGEYEGTSYEDHGVVLEFAPPRRLVNTHFSPLSGQEDVPENHHTMTWTLEGDGPTVLTLAQDNNPTPEAAAHSQRNWDALLATVKSIAERS</sequence>
<comment type="similarity">
    <text evidence="1">Belongs to the AHA1 family.</text>
</comment>
<dbReference type="InterPro" id="IPR023393">
    <property type="entry name" value="START-like_dom_sf"/>
</dbReference>
<evidence type="ECO:0000256" key="1">
    <source>
        <dbReference type="ARBA" id="ARBA00006817"/>
    </source>
</evidence>
<protein>
    <submittedName>
        <fullName evidence="3">SRPBCC domain-containing protein</fullName>
    </submittedName>
</protein>
<comment type="caution">
    <text evidence="3">The sequence shown here is derived from an EMBL/GenBank/DDBJ whole genome shotgun (WGS) entry which is preliminary data.</text>
</comment>
<dbReference type="Gene3D" id="3.30.530.20">
    <property type="match status" value="1"/>
</dbReference>
<dbReference type="InterPro" id="IPR013538">
    <property type="entry name" value="ASHA1/2-like_C"/>
</dbReference>
<name>A0ABV9R4B8_9MICO</name>
<reference evidence="4" key="1">
    <citation type="journal article" date="2019" name="Int. J. Syst. Evol. Microbiol.">
        <title>The Global Catalogue of Microorganisms (GCM) 10K type strain sequencing project: providing services to taxonomists for standard genome sequencing and annotation.</title>
        <authorList>
            <consortium name="The Broad Institute Genomics Platform"/>
            <consortium name="The Broad Institute Genome Sequencing Center for Infectious Disease"/>
            <person name="Wu L."/>
            <person name="Ma J."/>
        </authorList>
    </citation>
    <scope>NUCLEOTIDE SEQUENCE [LARGE SCALE GENOMIC DNA]</scope>
    <source>
        <strain evidence="4">CGMCC 1.12192</strain>
    </source>
</reference>
<dbReference type="SUPFAM" id="SSF55961">
    <property type="entry name" value="Bet v1-like"/>
    <property type="match status" value="1"/>
</dbReference>
<evidence type="ECO:0000313" key="4">
    <source>
        <dbReference type="Proteomes" id="UP001595960"/>
    </source>
</evidence>
<gene>
    <name evidence="3" type="ORF">ACFPER_06135</name>
</gene>